<sequence length="425" mass="46449">MKHVFKHTKHESSGNFGIFTALLLPVVLATAGMAFDLSNANRVRSLLTHSADSAVLAALQQANSDLVMNGAKTVYTAEELLSEDFMLANSDDYMSFTLTEFVVTVEDISNVLTATATYTAELDTTIMHLFNYETITISDTVRAETNAAQSANFYFLIDNTPSMGVAATTDDIALMQDSTPDGCAFACHTENDNDNYLTLAETYGVNIRIDTVRRGVQELLNDISSRQYYPDQFRVGIYSFGETAKTMGLTEIAPPSSDFDAQAAMATQLQLMSIPYQNYNKDQQTHFAATLSDLIPVITGHQASEAERDAIVVLISDGVGDARRPYACTRSVIRATRCIEPIDDAVCTDIKAAGIRLAVLYTTYLPLPSSPFYTRYVAPFQDDIPTQMATCATPGLYAEVGFNDSVPAAISELFDTAIEMPRLTK</sequence>
<organism evidence="2 3">
    <name type="scientific">Pseudohoeflea coraliihabitans</name>
    <dbReference type="NCBI Taxonomy" id="2860393"/>
    <lineage>
        <taxon>Bacteria</taxon>
        <taxon>Pseudomonadati</taxon>
        <taxon>Pseudomonadota</taxon>
        <taxon>Alphaproteobacteria</taxon>
        <taxon>Hyphomicrobiales</taxon>
        <taxon>Rhizobiaceae</taxon>
        <taxon>Pseudohoeflea</taxon>
    </lineage>
</organism>
<dbReference type="Proteomes" id="UP001430804">
    <property type="component" value="Unassembled WGS sequence"/>
</dbReference>
<evidence type="ECO:0000259" key="1">
    <source>
        <dbReference type="PROSITE" id="PS50234"/>
    </source>
</evidence>
<reference evidence="2" key="1">
    <citation type="submission" date="2021-07" db="EMBL/GenBank/DDBJ databases">
        <title>Pseudohoeflea marina sp. nov. a polyhydroxyalcanoate-producing bacterium.</title>
        <authorList>
            <person name="Zheng W."/>
            <person name="Yu S."/>
            <person name="Huang Y."/>
        </authorList>
    </citation>
    <scope>NUCLEOTIDE SEQUENCE</scope>
    <source>
        <strain evidence="2">DP4N28-3</strain>
    </source>
</reference>
<dbReference type="PROSITE" id="PS50234">
    <property type="entry name" value="VWFA"/>
    <property type="match status" value="1"/>
</dbReference>
<evidence type="ECO:0000313" key="2">
    <source>
        <dbReference type="EMBL" id="MBW3098622.1"/>
    </source>
</evidence>
<protein>
    <submittedName>
        <fullName evidence="2">Tad domain-containing protein</fullName>
    </submittedName>
</protein>
<keyword evidence="3" id="KW-1185">Reference proteome</keyword>
<gene>
    <name evidence="2" type="ORF">KY465_15160</name>
</gene>
<evidence type="ECO:0000313" key="3">
    <source>
        <dbReference type="Proteomes" id="UP001430804"/>
    </source>
</evidence>
<dbReference type="InterPro" id="IPR028087">
    <property type="entry name" value="Tad_N"/>
</dbReference>
<name>A0ABS6WT74_9HYPH</name>
<proteinExistence type="predicted"/>
<feature type="domain" description="VWFA" evidence="1">
    <location>
        <begin position="152"/>
        <end position="360"/>
    </location>
</feature>
<dbReference type="EMBL" id="JAHWQX010000004">
    <property type="protein sequence ID" value="MBW3098622.1"/>
    <property type="molecule type" value="Genomic_DNA"/>
</dbReference>
<accession>A0ABS6WT74</accession>
<comment type="caution">
    <text evidence="2">The sequence shown here is derived from an EMBL/GenBank/DDBJ whole genome shotgun (WGS) entry which is preliminary data.</text>
</comment>
<dbReference type="Pfam" id="PF13400">
    <property type="entry name" value="Tad"/>
    <property type="match status" value="1"/>
</dbReference>
<dbReference type="RefSeq" id="WP_219202929.1">
    <property type="nucleotide sequence ID" value="NZ_JAHWQX010000004.1"/>
</dbReference>
<dbReference type="InterPro" id="IPR002035">
    <property type="entry name" value="VWF_A"/>
</dbReference>